<sequence length="357" mass="37477">MWFEAKRDWCCAHHGAGCPTTTSTTTSKTTTTATTTTQTSTTTTRTTSTSTGTRTTTTSTKTSSTTTTTTATSSTSTSSTSRTSTTRTTMTSAHYDCTLELNWEHGWSQAKKDWCCASIGSGCSSTATTTTTTTPAAPLPRAAAPQDTSADFDCTEGFLDAKEWPQEKRTWCCTTVGWGCEGDAPPSSTAASVQDDNSKYDCDVQYLTWDVDWSEGKKEWCCRVVGWGCQASRALVQKFERRAHGPGAGRLSGRPLLALAGACCLALALAAGVICAVRAARANDLAGRGSYVSVPARAGPAELSGQGVVRVAPPALQWRPMPRKHPAGLQGALGVLGVDGSAMVWRRSGSAPGILAV</sequence>
<evidence type="ECO:0008006" key="5">
    <source>
        <dbReference type="Google" id="ProtNLM"/>
    </source>
</evidence>
<feature type="region of interest" description="Disordered" evidence="1">
    <location>
        <begin position="42"/>
        <end position="85"/>
    </location>
</feature>
<evidence type="ECO:0000256" key="2">
    <source>
        <dbReference type="SAM" id="Phobius"/>
    </source>
</evidence>
<proteinExistence type="predicted"/>
<feature type="transmembrane region" description="Helical" evidence="2">
    <location>
        <begin position="256"/>
        <end position="280"/>
    </location>
</feature>
<dbReference type="Proteomes" id="UP001189429">
    <property type="component" value="Unassembled WGS sequence"/>
</dbReference>
<organism evidence="3 4">
    <name type="scientific">Prorocentrum cordatum</name>
    <dbReference type="NCBI Taxonomy" id="2364126"/>
    <lineage>
        <taxon>Eukaryota</taxon>
        <taxon>Sar</taxon>
        <taxon>Alveolata</taxon>
        <taxon>Dinophyceae</taxon>
        <taxon>Prorocentrales</taxon>
        <taxon>Prorocentraceae</taxon>
        <taxon>Prorocentrum</taxon>
    </lineage>
</organism>
<keyword evidence="2" id="KW-0472">Membrane</keyword>
<protein>
    <recommendedName>
        <fullName evidence="5">Cellulase</fullName>
    </recommendedName>
</protein>
<feature type="compositionally biased region" description="Low complexity" evidence="1">
    <location>
        <begin position="127"/>
        <end position="145"/>
    </location>
</feature>
<reference evidence="3" key="1">
    <citation type="submission" date="2023-10" db="EMBL/GenBank/DDBJ databases">
        <authorList>
            <person name="Chen Y."/>
            <person name="Shah S."/>
            <person name="Dougan E. K."/>
            <person name="Thang M."/>
            <person name="Chan C."/>
        </authorList>
    </citation>
    <scope>NUCLEOTIDE SEQUENCE [LARGE SCALE GENOMIC DNA]</scope>
</reference>
<keyword evidence="2" id="KW-0812">Transmembrane</keyword>
<keyword evidence="2" id="KW-1133">Transmembrane helix</keyword>
<evidence type="ECO:0000313" key="3">
    <source>
        <dbReference type="EMBL" id="CAK0843340.1"/>
    </source>
</evidence>
<evidence type="ECO:0000256" key="1">
    <source>
        <dbReference type="SAM" id="MobiDB-lite"/>
    </source>
</evidence>
<dbReference type="EMBL" id="CAUYUJ010014571">
    <property type="protein sequence ID" value="CAK0843340.1"/>
    <property type="molecule type" value="Genomic_DNA"/>
</dbReference>
<feature type="region of interest" description="Disordered" evidence="1">
    <location>
        <begin position="127"/>
        <end position="148"/>
    </location>
</feature>
<gene>
    <name evidence="3" type="ORF">PCOR1329_LOCUS37717</name>
</gene>
<comment type="caution">
    <text evidence="3">The sequence shown here is derived from an EMBL/GenBank/DDBJ whole genome shotgun (WGS) entry which is preliminary data.</text>
</comment>
<name>A0ABN9TCN0_9DINO</name>
<evidence type="ECO:0000313" key="4">
    <source>
        <dbReference type="Proteomes" id="UP001189429"/>
    </source>
</evidence>
<keyword evidence="4" id="KW-1185">Reference proteome</keyword>
<accession>A0ABN9TCN0</accession>